<dbReference type="PROSITE" id="PS51725">
    <property type="entry name" value="ABM"/>
    <property type="match status" value="1"/>
</dbReference>
<feature type="domain" description="ABM" evidence="1">
    <location>
        <begin position="9"/>
        <end position="97"/>
    </location>
</feature>
<accession>A0A7W4PPV0</accession>
<dbReference type="EMBL" id="JABEQK010000002">
    <property type="protein sequence ID" value="MBB2203964.1"/>
    <property type="molecule type" value="Genomic_DNA"/>
</dbReference>
<dbReference type="Pfam" id="PF03992">
    <property type="entry name" value="ABM"/>
    <property type="match status" value="1"/>
</dbReference>
<evidence type="ECO:0000259" key="1">
    <source>
        <dbReference type="PROSITE" id="PS51725"/>
    </source>
</evidence>
<sequence length="105" mass="11569">MHEEQRGVVTVVAAFHVGPDHLDTVLPVVAACVKASRQEATNLSYTCRRDLGDPTRFVFIEQWRSLAAIRAHETLPHFLAMKALFDRGLAGPPAVTFLSDVDILS</sequence>
<comment type="caution">
    <text evidence="2">The sequence shown here is derived from an EMBL/GenBank/DDBJ whole genome shotgun (WGS) entry which is preliminary data.</text>
</comment>
<dbReference type="PANTHER" id="PTHR33336:SF15">
    <property type="entry name" value="ABM DOMAIN-CONTAINING PROTEIN"/>
    <property type="match status" value="1"/>
</dbReference>
<evidence type="ECO:0000313" key="2">
    <source>
        <dbReference type="EMBL" id="MBB2203964.1"/>
    </source>
</evidence>
<dbReference type="Gene3D" id="3.30.70.100">
    <property type="match status" value="1"/>
</dbReference>
<dbReference type="Proteomes" id="UP000540556">
    <property type="component" value="Unassembled WGS sequence"/>
</dbReference>
<proteinExistence type="predicted"/>
<evidence type="ECO:0000313" key="3">
    <source>
        <dbReference type="Proteomes" id="UP000540556"/>
    </source>
</evidence>
<dbReference type="AlphaFoldDB" id="A0A7W4PPV0"/>
<keyword evidence="2" id="KW-0503">Monooxygenase</keyword>
<name>A0A7W4PPV0_9PROT</name>
<dbReference type="RefSeq" id="WP_182947637.1">
    <property type="nucleotide sequence ID" value="NZ_JABEQK010000002.1"/>
</dbReference>
<dbReference type="InterPro" id="IPR011008">
    <property type="entry name" value="Dimeric_a/b-barrel"/>
</dbReference>
<keyword evidence="2" id="KW-0560">Oxidoreductase</keyword>
<reference evidence="2 3" key="1">
    <citation type="submission" date="2020-04" db="EMBL/GenBank/DDBJ databases">
        <title>Description of novel Gluconacetobacter.</title>
        <authorList>
            <person name="Sombolestani A."/>
        </authorList>
    </citation>
    <scope>NUCLEOTIDE SEQUENCE [LARGE SCALE GENOMIC DNA]</scope>
    <source>
        <strain evidence="2 3">LMG 27800</strain>
    </source>
</reference>
<protein>
    <submittedName>
        <fullName evidence="2">Antibiotic biosynthesis monooxygenase</fullName>
    </submittedName>
</protein>
<keyword evidence="3" id="KW-1185">Reference proteome</keyword>
<dbReference type="InterPro" id="IPR050744">
    <property type="entry name" value="AI-2_Isomerase_LsrG"/>
</dbReference>
<gene>
    <name evidence="2" type="ORF">HLH27_02895</name>
</gene>
<dbReference type="InterPro" id="IPR007138">
    <property type="entry name" value="ABM_dom"/>
</dbReference>
<dbReference type="PANTHER" id="PTHR33336">
    <property type="entry name" value="QUINOL MONOOXYGENASE YGIN-RELATED"/>
    <property type="match status" value="1"/>
</dbReference>
<organism evidence="2 3">
    <name type="scientific">Gluconacetobacter takamatsuzukensis</name>
    <dbReference type="NCBI Taxonomy" id="1286190"/>
    <lineage>
        <taxon>Bacteria</taxon>
        <taxon>Pseudomonadati</taxon>
        <taxon>Pseudomonadota</taxon>
        <taxon>Alphaproteobacteria</taxon>
        <taxon>Acetobacterales</taxon>
        <taxon>Acetobacteraceae</taxon>
        <taxon>Gluconacetobacter</taxon>
    </lineage>
</organism>
<dbReference type="SUPFAM" id="SSF54909">
    <property type="entry name" value="Dimeric alpha+beta barrel"/>
    <property type="match status" value="1"/>
</dbReference>
<dbReference type="GO" id="GO:0004497">
    <property type="term" value="F:monooxygenase activity"/>
    <property type="evidence" value="ECO:0007669"/>
    <property type="project" value="UniProtKB-KW"/>
</dbReference>